<dbReference type="EMBL" id="OD000361">
    <property type="protein sequence ID" value="CAD7397239.1"/>
    <property type="molecule type" value="Genomic_DNA"/>
</dbReference>
<organism evidence="1">
    <name type="scientific">Timema poppense</name>
    <name type="common">Walking stick</name>
    <dbReference type="NCBI Taxonomy" id="170557"/>
    <lineage>
        <taxon>Eukaryota</taxon>
        <taxon>Metazoa</taxon>
        <taxon>Ecdysozoa</taxon>
        <taxon>Arthropoda</taxon>
        <taxon>Hexapoda</taxon>
        <taxon>Insecta</taxon>
        <taxon>Pterygota</taxon>
        <taxon>Neoptera</taxon>
        <taxon>Polyneoptera</taxon>
        <taxon>Phasmatodea</taxon>
        <taxon>Timematodea</taxon>
        <taxon>Timematoidea</taxon>
        <taxon>Timematidae</taxon>
        <taxon>Timema</taxon>
    </lineage>
</organism>
<reference evidence="1" key="1">
    <citation type="submission" date="2020-11" db="EMBL/GenBank/DDBJ databases">
        <authorList>
            <person name="Tran Van P."/>
        </authorList>
    </citation>
    <scope>NUCLEOTIDE SEQUENCE</scope>
</reference>
<name>A0A7R9CK78_TIMPO</name>
<accession>A0A7R9CK78</accession>
<proteinExistence type="predicted"/>
<protein>
    <submittedName>
        <fullName evidence="1">Uncharacterized protein</fullName>
    </submittedName>
</protein>
<evidence type="ECO:0000313" key="1">
    <source>
        <dbReference type="EMBL" id="CAD7397239.1"/>
    </source>
</evidence>
<sequence>MIPNHGVSALWGATKLISCSCARNAVPATGHFPPEKLRYVFVRLSTSYTINVTSRYVGNTTDLQQSGEATVAINQTSQHPMTIIINFQYPSLTINNSFALTEQQTGAVTTGKIMTQIIGFEFQYQLLISIRNDGVYESDYVILKTLSQGCVQKLNSILGDHTLSHATTTKPHLHKKLCHRASRLDNAMVELYLVWR</sequence>
<dbReference type="AlphaFoldDB" id="A0A7R9CK78"/>
<gene>
    <name evidence="1" type="ORF">TPSB3V08_LOCUS1050</name>
</gene>